<dbReference type="Proteomes" id="UP001201163">
    <property type="component" value="Unassembled WGS sequence"/>
</dbReference>
<evidence type="ECO:0000313" key="1">
    <source>
        <dbReference type="EMBL" id="KAH8982104.1"/>
    </source>
</evidence>
<dbReference type="AlphaFoldDB" id="A0AAD4LCX4"/>
<reference evidence="1" key="1">
    <citation type="submission" date="2022-01" db="EMBL/GenBank/DDBJ databases">
        <title>Comparative genomics reveals a dynamic genome evolution in the ectomycorrhizal milk-cap (Lactarius) mushrooms.</title>
        <authorList>
            <consortium name="DOE Joint Genome Institute"/>
            <person name="Lebreton A."/>
            <person name="Tang N."/>
            <person name="Kuo A."/>
            <person name="LaButti K."/>
            <person name="Drula E."/>
            <person name="Barry K."/>
            <person name="Clum A."/>
            <person name="Lipzen A."/>
            <person name="Mousain D."/>
            <person name="Ng V."/>
            <person name="Wang R."/>
            <person name="Wang X."/>
            <person name="Dai Y."/>
            <person name="Henrissat B."/>
            <person name="Grigoriev I.V."/>
            <person name="Guerin-Laguette A."/>
            <person name="Yu F."/>
            <person name="Martin F.M."/>
        </authorList>
    </citation>
    <scope>NUCLEOTIDE SEQUENCE</scope>
    <source>
        <strain evidence="1">QP</strain>
    </source>
</reference>
<keyword evidence="2" id="KW-1185">Reference proteome</keyword>
<organism evidence="1 2">
    <name type="scientific">Lactarius akahatsu</name>
    <dbReference type="NCBI Taxonomy" id="416441"/>
    <lineage>
        <taxon>Eukaryota</taxon>
        <taxon>Fungi</taxon>
        <taxon>Dikarya</taxon>
        <taxon>Basidiomycota</taxon>
        <taxon>Agaricomycotina</taxon>
        <taxon>Agaricomycetes</taxon>
        <taxon>Russulales</taxon>
        <taxon>Russulaceae</taxon>
        <taxon>Lactarius</taxon>
    </lineage>
</organism>
<evidence type="ECO:0000313" key="2">
    <source>
        <dbReference type="Proteomes" id="UP001201163"/>
    </source>
</evidence>
<accession>A0AAD4LCX4</accession>
<protein>
    <submittedName>
        <fullName evidence="1">Uncharacterized protein</fullName>
    </submittedName>
</protein>
<comment type="caution">
    <text evidence="1">The sequence shown here is derived from an EMBL/GenBank/DDBJ whole genome shotgun (WGS) entry which is preliminary data.</text>
</comment>
<name>A0AAD4LCX4_9AGAM</name>
<gene>
    <name evidence="1" type="ORF">EDB92DRAFT_1895488</name>
</gene>
<proteinExistence type="predicted"/>
<dbReference type="EMBL" id="JAKELL010000105">
    <property type="protein sequence ID" value="KAH8982104.1"/>
    <property type="molecule type" value="Genomic_DNA"/>
</dbReference>
<sequence length="497" mass="54919">MSNTGRHHASSMAISTLNHDVLLNIFNWYRLGNTTGFDRGWNLERWWYKPIQVCRTWRHLILASPTRLDLHLVCTHGTPITTMLTHSPPLPLIIYYPGRLAAGEEEDVLFALQHRERVHRIHIRAPAASLPCLLDVMDGEYPVLQRLVIHSHSEKPCAASAGTGVQLPTKLQAPLLRRLTLTNVRLPADSELLRRAESLVTLELLDIADSLEHHPAHLVAQLARMAQLERLVVHFRTALPNHAVERTLWGAPTTRAALPRLQLLSFRGGSAYLEGVLARISAPSVQKLFIDFFAQLTFDLPSLVRFVRAAQPSPEGDGRAIQRSQFHAAELHFDAETACMLLDSRKTDRARPGGARTNPVQLRVSCRALDWQLASLAQICGALTPLFAHVEGLTLGLHTSHPKPDANSDCLDSDRAQWHALLRAFGGTKTLQLGGPHAAHILHELLPLPAELLPALQELLPGDDGEPGAGEDEGGLAAFTAEREATGRPVGVVRDWW</sequence>